<dbReference type="OrthoDB" id="5448633at2"/>
<dbReference type="InterPro" id="IPR007833">
    <property type="entry name" value="Capsule_polysaccharide_synth"/>
</dbReference>
<name>A0A0N7HJ31_9RHOB</name>
<evidence type="ECO:0000313" key="2">
    <source>
        <dbReference type="Proteomes" id="UP000064920"/>
    </source>
</evidence>
<proteinExistence type="predicted"/>
<dbReference type="KEGG" id="cmar:IMCC12053_2938"/>
<dbReference type="AlphaFoldDB" id="A0A0N7HJ31"/>
<evidence type="ECO:0008006" key="3">
    <source>
        <dbReference type="Google" id="ProtNLM"/>
    </source>
</evidence>
<dbReference type="GO" id="GO:0000271">
    <property type="term" value="P:polysaccharide biosynthetic process"/>
    <property type="evidence" value="ECO:0007669"/>
    <property type="project" value="InterPro"/>
</dbReference>
<dbReference type="Proteomes" id="UP000064920">
    <property type="component" value="Chromosome"/>
</dbReference>
<dbReference type="RefSeq" id="WP_143090044.1">
    <property type="nucleotide sequence ID" value="NZ_CP012023.1"/>
</dbReference>
<dbReference type="STRING" id="1397108.IMCC12053_2938"/>
<keyword evidence="2" id="KW-1185">Reference proteome</keyword>
<dbReference type="EMBL" id="CP012023">
    <property type="protein sequence ID" value="ALI56885.1"/>
    <property type="molecule type" value="Genomic_DNA"/>
</dbReference>
<dbReference type="PATRIC" id="fig|1397108.4.peg.3015"/>
<reference evidence="1 2" key="1">
    <citation type="submission" date="2015-05" db="EMBL/GenBank/DDBJ databases">
        <authorList>
            <person name="Wang D.B."/>
            <person name="Wang M."/>
        </authorList>
    </citation>
    <scope>NUCLEOTIDE SEQUENCE [LARGE SCALE GENOMIC DNA]</scope>
    <source>
        <strain evidence="1 2">IMCC 12053</strain>
    </source>
</reference>
<dbReference type="Pfam" id="PF05159">
    <property type="entry name" value="Capsule_synth"/>
    <property type="match status" value="1"/>
</dbReference>
<dbReference type="GO" id="GO:0015774">
    <property type="term" value="P:polysaccharide transport"/>
    <property type="evidence" value="ECO:0007669"/>
    <property type="project" value="InterPro"/>
</dbReference>
<evidence type="ECO:0000313" key="1">
    <source>
        <dbReference type="EMBL" id="ALI56885.1"/>
    </source>
</evidence>
<gene>
    <name evidence="1" type="ORF">IMCC12053_2938</name>
</gene>
<organism evidence="1 2">
    <name type="scientific">Celeribacter marinus</name>
    <dbReference type="NCBI Taxonomy" id="1397108"/>
    <lineage>
        <taxon>Bacteria</taxon>
        <taxon>Pseudomonadati</taxon>
        <taxon>Pseudomonadota</taxon>
        <taxon>Alphaproteobacteria</taxon>
        <taxon>Rhodobacterales</taxon>
        <taxon>Roseobacteraceae</taxon>
        <taxon>Celeribacter</taxon>
    </lineage>
</organism>
<sequence length="480" mass="53342">MIYCPAGRPLWFELARLLAEKGVAEPVLWLGDGVHDAKAKNSFARAEVISFKSINFKRKVPPRFYAGQFDAFWTSAALHQTRDHAIKLMDRSERFGASRGPEREAYFNQLCFWAMERVAHSKADVLLMSESPHSAPSYILYAIARFAGVKVLVFSAWPLAPVVTLRQGLMPPDLDINSLELPTEAKRVEALAKFRPIIESYIARFNDPENYEFVPRYMQIQAGRDPTSGSGKRIFARIKSLLRLLKPRMAYGAVVRARLRRSFNRMAETTAPTGPYVYFPLHYEPERTTNPDGGVFHDQLRTLAQLRAFVPASIAICVKEHPSQFNARMTGHQGRTARFYKAVTAISGVHLVAETLSSATLILNAQAVATISGTVALEAAILGKRGLVFGGAWFDGCPNVMRFTQALDWEAFCAAEPYDSTEIGDWLYDRLEACGLPGCVNPSNEKYFAAHYADGSQLNCEAEILADAVAATLAPRKLVV</sequence>
<protein>
    <recommendedName>
        <fullName evidence="3">Capsular polysaccharide export system protein KpsS</fullName>
    </recommendedName>
</protein>
<accession>A0A0N7HJ31</accession>